<dbReference type="SMART" id="SM00054">
    <property type="entry name" value="EFh"/>
    <property type="match status" value="3"/>
</dbReference>
<evidence type="ECO:0000256" key="3">
    <source>
        <dbReference type="ARBA" id="ARBA00022737"/>
    </source>
</evidence>
<evidence type="ECO:0000256" key="1">
    <source>
        <dbReference type="ARBA" id="ARBA00003291"/>
    </source>
</evidence>
<dbReference type="GO" id="GO:0005509">
    <property type="term" value="F:calcium ion binding"/>
    <property type="evidence" value="ECO:0007669"/>
    <property type="project" value="InterPro"/>
</dbReference>
<keyword evidence="2" id="KW-0479">Metal-binding</keyword>
<reference evidence="6" key="1">
    <citation type="submission" date="2012-05" db="EMBL/GenBank/DDBJ databases">
        <authorList>
            <person name="Krishnakumar V."/>
            <person name="Cheung F."/>
            <person name="Xiao Y."/>
            <person name="Chan A."/>
            <person name="Moskal W.A."/>
            <person name="Town C.D."/>
        </authorList>
    </citation>
    <scope>NUCLEOTIDE SEQUENCE</scope>
</reference>
<proteinExistence type="evidence at transcript level"/>
<protein>
    <recommendedName>
        <fullName evidence="5">EF-hand domain-containing protein</fullName>
    </recommendedName>
</protein>
<dbReference type="PANTHER" id="PTHR10891">
    <property type="entry name" value="EF-HAND CALCIUM-BINDING DOMAIN CONTAINING PROTEIN"/>
    <property type="match status" value="1"/>
</dbReference>
<comment type="function">
    <text evidence="1">Potential calcium sensor.</text>
</comment>
<dbReference type="PROSITE" id="PS50222">
    <property type="entry name" value="EF_HAND_2"/>
    <property type="match status" value="3"/>
</dbReference>
<dbReference type="Gene3D" id="1.10.238.10">
    <property type="entry name" value="EF-hand"/>
    <property type="match status" value="3"/>
</dbReference>
<dbReference type="EMBL" id="BT136321">
    <property type="protein sequence ID" value="AFK36116.1"/>
    <property type="molecule type" value="mRNA"/>
</dbReference>
<dbReference type="InterPro" id="IPR002048">
    <property type="entry name" value="EF_hand_dom"/>
</dbReference>
<dbReference type="GO" id="GO:0005737">
    <property type="term" value="C:cytoplasm"/>
    <property type="evidence" value="ECO:0007669"/>
    <property type="project" value="UniProtKB-ARBA"/>
</dbReference>
<feature type="domain" description="EF-hand" evidence="5">
    <location>
        <begin position="25"/>
        <end position="60"/>
    </location>
</feature>
<evidence type="ECO:0000256" key="2">
    <source>
        <dbReference type="ARBA" id="ARBA00022723"/>
    </source>
</evidence>
<evidence type="ECO:0000313" key="6">
    <source>
        <dbReference type="EMBL" id="AFK36116.1"/>
    </source>
</evidence>
<dbReference type="CDD" id="cd00051">
    <property type="entry name" value="EFh"/>
    <property type="match status" value="1"/>
</dbReference>
<name>I3S774_LOTJA</name>
<dbReference type="AlphaFoldDB" id="I3S774"/>
<feature type="domain" description="EF-hand" evidence="5">
    <location>
        <begin position="106"/>
        <end position="141"/>
    </location>
</feature>
<dbReference type="FunFam" id="1.10.238.10:FF:000089">
    <property type="entry name" value="calmodulin-like protein 3"/>
    <property type="match status" value="1"/>
</dbReference>
<dbReference type="InterPro" id="IPR039647">
    <property type="entry name" value="EF_hand_pair_protein_CML-like"/>
</dbReference>
<keyword evidence="4" id="KW-0106">Calcium</keyword>
<sequence>MVHMGQEEITLTSPSRSFRLRSPSLNSLRLRRIFDMFDKNGDCMITVEEISQALNLLGLEAEVAEVDSMIRSYIRPGNEGLTYDDFMALHESIGDTFFGFVEEEKGDESDLREAFKVFDEDGDGYISASELQVVLGKLGLVEGNVIDNVQKMIVSVDTNHDGRVDFTEFKDMMRTAIVRNS</sequence>
<dbReference type="InterPro" id="IPR011992">
    <property type="entry name" value="EF-hand-dom_pair"/>
</dbReference>
<dbReference type="InterPro" id="IPR018247">
    <property type="entry name" value="EF_Hand_1_Ca_BS"/>
</dbReference>
<dbReference type="PROSITE" id="PS00018">
    <property type="entry name" value="EF_HAND_1"/>
    <property type="match status" value="2"/>
</dbReference>
<organism evidence="6">
    <name type="scientific">Lotus japonicus</name>
    <name type="common">Lotus corniculatus var. japonicus</name>
    <dbReference type="NCBI Taxonomy" id="34305"/>
    <lineage>
        <taxon>Eukaryota</taxon>
        <taxon>Viridiplantae</taxon>
        <taxon>Streptophyta</taxon>
        <taxon>Embryophyta</taxon>
        <taxon>Tracheophyta</taxon>
        <taxon>Spermatophyta</taxon>
        <taxon>Magnoliopsida</taxon>
        <taxon>eudicotyledons</taxon>
        <taxon>Gunneridae</taxon>
        <taxon>Pentapetalae</taxon>
        <taxon>rosids</taxon>
        <taxon>fabids</taxon>
        <taxon>Fabales</taxon>
        <taxon>Fabaceae</taxon>
        <taxon>Papilionoideae</taxon>
        <taxon>50 kb inversion clade</taxon>
        <taxon>NPAAA clade</taxon>
        <taxon>Hologalegina</taxon>
        <taxon>robinioid clade</taxon>
        <taxon>Loteae</taxon>
        <taxon>Lotus</taxon>
    </lineage>
</organism>
<dbReference type="Pfam" id="PF13499">
    <property type="entry name" value="EF-hand_7"/>
    <property type="match status" value="2"/>
</dbReference>
<evidence type="ECO:0000256" key="4">
    <source>
        <dbReference type="ARBA" id="ARBA00022837"/>
    </source>
</evidence>
<dbReference type="SUPFAM" id="SSF47473">
    <property type="entry name" value="EF-hand"/>
    <property type="match status" value="1"/>
</dbReference>
<dbReference type="PRINTS" id="PR01697">
    <property type="entry name" value="PARVALBUMIN"/>
</dbReference>
<feature type="domain" description="EF-hand" evidence="5">
    <location>
        <begin position="144"/>
        <end position="179"/>
    </location>
</feature>
<accession>I3S774</accession>
<keyword evidence="3" id="KW-0677">Repeat</keyword>
<evidence type="ECO:0000259" key="5">
    <source>
        <dbReference type="PROSITE" id="PS50222"/>
    </source>
</evidence>